<evidence type="ECO:0000259" key="1">
    <source>
        <dbReference type="Pfam" id="PF19838"/>
    </source>
</evidence>
<dbReference type="Pfam" id="PF19838">
    <property type="entry name" value="LptD_2"/>
    <property type="match status" value="1"/>
</dbReference>
<dbReference type="RefSeq" id="WP_202856009.1">
    <property type="nucleotide sequence ID" value="NZ_JAEUGD010000031.1"/>
</dbReference>
<dbReference type="EMBL" id="JAEUGD010000031">
    <property type="protein sequence ID" value="MBL6446465.1"/>
    <property type="molecule type" value="Genomic_DNA"/>
</dbReference>
<reference evidence="2" key="1">
    <citation type="submission" date="2021-01" db="EMBL/GenBank/DDBJ databases">
        <title>Fulvivirga kasyanovii gen. nov., sp nov., a novel member of the phylum Bacteroidetes isolated from seawater in a mussel farm.</title>
        <authorList>
            <person name="Zhao L.-H."/>
            <person name="Wang Z.-J."/>
        </authorList>
    </citation>
    <scope>NUCLEOTIDE SEQUENCE</scope>
    <source>
        <strain evidence="2">29W222</strain>
    </source>
</reference>
<sequence>MESCGFSKYSLLCFFWFFISIGYAQNPEKNINSSKELLGKQTIAADTTINSDSTTIVTDSSSTDSAITPPAPDSDIETTINYSARDSINFSVDSKIVKLYGDAKIDYGAIKLEANHIVIDYNKNTLTAHGRKDSLGRKVGYPIFKNGTEVYETKDITYNFKTGRARITEVVTQQGEGYLHGETVFKNSRNELFSINNSYTTCDLAEPHYRIRAKRTKAIPDDKIVSGPFHLEINDVPTPLGFFFGMFPAKNEASSGIIIPTYGEERRRGFFLRGGGYFFDINEYVKATLRGDIYSKGGHGLDLNTVYKKRYSYNGNFNFTYTKLKASDNIEDKSSSNDYRLTWSHSPESKGTSRFSASVNAATSTYNQNNYLGFDVDQSNQRLNNFTRKLSSNISYSKTFQGTPFSMGLSMRHNQDVSTRQVDLLLPSLTFNMANVYPFRGKSGSSNSWIDKINVRYTLAGTNEVTNNLGRIGSDASQDSIAPLNFDTFGTFLKNSEKGFKHTVPLSTSFKVFKYFTATPSISYEEKWYFEKLLWGLDPDNVNNAIVIDTLNGFNRVYSYSLSTGFNTRLYGTHFFKKGRIKAIRHVMNPSLSFSYRPDFSDEKYGYFDRVVIQEGERAGEEIVKSKYQGFVYGGPSIGESGSIGLSINNTLEMKVDSKKDTVDQAVKVPILNNFGLSTSYNIVADSFKLSNISLRANTSVFNKKLNINVNGSINPYVWILDSTTVNSRDQSTIYYQHRIDRYTWNNGQGIGQLSSASIALSTNLSARGREKDAKTTDRINDSGLNEQDKQFLLNDPSTYVDFSIPWNLRVNYSLNYSKQGFKDALITQTLRLSGDFSLTDKWKVTFNTGYDFEKKDVTPTTLGISRDLHCWEMNLNWTPFGAYTNYNFVIRVKSSLLQDLKLNRTRSFYDN</sequence>
<organism evidence="2 3">
    <name type="scientific">Fulvivirga marina</name>
    <dbReference type="NCBI Taxonomy" id="2494733"/>
    <lineage>
        <taxon>Bacteria</taxon>
        <taxon>Pseudomonadati</taxon>
        <taxon>Bacteroidota</taxon>
        <taxon>Cytophagia</taxon>
        <taxon>Cytophagales</taxon>
        <taxon>Fulvivirgaceae</taxon>
        <taxon>Fulvivirga</taxon>
    </lineage>
</organism>
<dbReference type="GO" id="GO:1990351">
    <property type="term" value="C:transporter complex"/>
    <property type="evidence" value="ECO:0007669"/>
    <property type="project" value="TreeGrafter"/>
</dbReference>
<dbReference type="InterPro" id="IPR045659">
    <property type="entry name" value="LptD_2"/>
</dbReference>
<accession>A0A937KDV3</accession>
<dbReference type="Proteomes" id="UP000614216">
    <property type="component" value="Unassembled WGS sequence"/>
</dbReference>
<name>A0A937KDV3_9BACT</name>
<dbReference type="PANTHER" id="PTHR30189">
    <property type="entry name" value="LPS-ASSEMBLY PROTEIN"/>
    <property type="match status" value="1"/>
</dbReference>
<comment type="caution">
    <text evidence="2">The sequence shown here is derived from an EMBL/GenBank/DDBJ whole genome shotgun (WGS) entry which is preliminary data.</text>
</comment>
<feature type="domain" description="LPS-assembly protein LptD central" evidence="1">
    <location>
        <begin position="224"/>
        <end position="717"/>
    </location>
</feature>
<keyword evidence="3" id="KW-1185">Reference proteome</keyword>
<gene>
    <name evidence="2" type="ORF">JMN32_09105</name>
</gene>
<evidence type="ECO:0000313" key="3">
    <source>
        <dbReference type="Proteomes" id="UP000614216"/>
    </source>
</evidence>
<dbReference type="Gene3D" id="2.60.450.10">
    <property type="entry name" value="Lipopolysaccharide (LPS) transport protein A like domain"/>
    <property type="match status" value="1"/>
</dbReference>
<dbReference type="PANTHER" id="PTHR30189:SF1">
    <property type="entry name" value="LPS-ASSEMBLY PROTEIN LPTD"/>
    <property type="match status" value="1"/>
</dbReference>
<protein>
    <submittedName>
        <fullName evidence="2">LPS-assembly protein LptD</fullName>
    </submittedName>
</protein>
<dbReference type="InterPro" id="IPR050218">
    <property type="entry name" value="LptD"/>
</dbReference>
<dbReference type="AlphaFoldDB" id="A0A937KDV3"/>
<dbReference type="GO" id="GO:0009279">
    <property type="term" value="C:cell outer membrane"/>
    <property type="evidence" value="ECO:0007669"/>
    <property type="project" value="TreeGrafter"/>
</dbReference>
<evidence type="ECO:0000313" key="2">
    <source>
        <dbReference type="EMBL" id="MBL6446465.1"/>
    </source>
</evidence>
<proteinExistence type="predicted"/>